<evidence type="ECO:0000313" key="3">
    <source>
        <dbReference type="Proteomes" id="UP001341840"/>
    </source>
</evidence>
<proteinExistence type="predicted"/>
<dbReference type="EMBL" id="JASCZI010091756">
    <property type="protein sequence ID" value="MED6151160.1"/>
    <property type="molecule type" value="Genomic_DNA"/>
</dbReference>
<sequence length="1655" mass="175442">MGTSDPPIKVDVEDELQGELVGTNDYFFSKIGESVPVKAGNDSNYDLESLPSQPLAVSERFRLVFVAHSSGFFVVKTKDVIDSAKEFKEKGSGSLAQQLSLVDVSIGRVHCLALSTDNSTLAASVSGDIRFYSVPNFLNKEVKQSFSCSLNDSVTVKDMRWITTSDNSFVVLSNTGELYYGEVNSLLKCVMDCVEAVDSVKCVRPDSIIIGCFQVTEDGKEENYLLQVIRSRNGEINADCSEFVVQSFSDIYQGLIDDIVPVGSGPYLSLVYLEQCQLAIHGNKKNTDQHIMLVGWSVDDYKNEAVLVDIERDNCVPRIELQENGDDNLLLGLSIDKESIYQKVGVEIGIEGRKELSPHCVLICLTLEGKLVLFHVASLAGRDVSADIPAVIDEGDASLKLPVEESSTVDHGSQKEEANQAYEVSENLKSKPIANSNQVAKAEDFTKHPEVESVSNMKSNNIKQTVQNVVDLNHATYSDSASTFEQQGTLGQNLPALGSNIGSFMANNLSATTALSHNNTSQQTTVLPKVLGNTTNPWDSQRPSHHSPSETSSIPKGSDLSPFSTSSFIDRAGYQSQIYTRGSTNVPSTKVPGSIDPKPSLVQDNSANRPIQNTEQLTTIRSVNTQPVFSSNLSLNANATAGKSSTQKFHPSNEQQHGASSMPGFSNSDLSKPFSNINEMTKELDLLLRSIEEPGGFKDACTNSLKSSIEAVERGMETLSKKGKFWMCQVEECVEEVHYLLNKTIQVVARKIYMEGIYKQAADSQYWDLWNRQNLNSELELKRQHILSLNQFNQYGNRHVDHGAYQNRYGPARHQSMHSLHNAISSQLVAAENLSECLSKQMTALSLSSLPKEQKHVKELFETIGIPYDTSFGYPAVKDVRTPFAKQLVSDSTTKKDQSRRIQTSAMKSCEPETARRRRDSLDKNWASFEPPKTTIKRMLLKEPLKPNRNGSFSSMDKGKVQTSMLKESASQKSDGRPPSMSFPATKMRGILDSPLEPKQASEQAFKWAGSLQAHTQVSESKPRVLQNITSAVPSWPASQFPSSMMPGSYTETKDVASEKSNVPRVNLFSNSETTSTVSSKTPQKSSIPSFSNTEKPSFLIKSTEMPSTMSKMTMATSATMANKLSSPFTSESWKKHDFSSSESHSSAISAASTTLGKVSEFSFTKSRPNENISELPKSGGSSESPSPPVIKPSSASPLSSPISSAAVSPAAASVPLSRPLSSSDTSINSNSVMSTASASVSVFLSDQGLKNAVFSSPTTSSLNSTSVSLKSEIQPASVYNSNTDLDAAVEMAPRLNEPQTRESELKDGPPGNLTPTGEEPSKNVASSGPNVVPVSLPEPPSCNGSMQLSTSFLTTANVSSSKIGSMDAGLPDEDEMEEEAPETGNTTELNFGSLGGFGSSPIPNSSTPKQNPFGSSFSNVAASLPSSSFTFSPPSGELFRPASFTFPSSQSSTLVQSTNTGAFSGGFGAGGTSPTPTSSAFGQPAQIGSGQQVLGSVLGTFGQSRQLGGALPGSGFAAPSGFGGFSGGSSNSGFPTTAAGGGFAGRASTGGGFAGITSTGAGFGGIASSGGGFAGVASTGSGFSGLASSPVGGFACAAPSGGGFGAASSTGGFAGAASGTGGFGAFSSQGSGGFSAFGAVGGNKPPELFTQMRK</sequence>
<protein>
    <recommendedName>
        <fullName evidence="4">Nuclear pore complex protein NUP214</fullName>
    </recommendedName>
</protein>
<feature type="compositionally biased region" description="Acidic residues" evidence="1">
    <location>
        <begin position="1371"/>
        <end position="1382"/>
    </location>
</feature>
<name>A0ABU6TSJ4_9FABA</name>
<feature type="region of interest" description="Disordered" evidence="1">
    <location>
        <begin position="1162"/>
        <end position="1203"/>
    </location>
</feature>
<evidence type="ECO:0008006" key="4">
    <source>
        <dbReference type="Google" id="ProtNLM"/>
    </source>
</evidence>
<feature type="compositionally biased region" description="Polar residues" evidence="1">
    <location>
        <begin position="1402"/>
        <end position="1414"/>
    </location>
</feature>
<organism evidence="2 3">
    <name type="scientific">Stylosanthes scabra</name>
    <dbReference type="NCBI Taxonomy" id="79078"/>
    <lineage>
        <taxon>Eukaryota</taxon>
        <taxon>Viridiplantae</taxon>
        <taxon>Streptophyta</taxon>
        <taxon>Embryophyta</taxon>
        <taxon>Tracheophyta</taxon>
        <taxon>Spermatophyta</taxon>
        <taxon>Magnoliopsida</taxon>
        <taxon>eudicotyledons</taxon>
        <taxon>Gunneridae</taxon>
        <taxon>Pentapetalae</taxon>
        <taxon>rosids</taxon>
        <taxon>fabids</taxon>
        <taxon>Fabales</taxon>
        <taxon>Fabaceae</taxon>
        <taxon>Papilionoideae</taxon>
        <taxon>50 kb inversion clade</taxon>
        <taxon>dalbergioids sensu lato</taxon>
        <taxon>Dalbergieae</taxon>
        <taxon>Pterocarpus clade</taxon>
        <taxon>Stylosanthes</taxon>
    </lineage>
</organism>
<feature type="region of interest" description="Disordered" evidence="1">
    <location>
        <begin position="1296"/>
        <end position="1414"/>
    </location>
</feature>
<feature type="compositionally biased region" description="Polar residues" evidence="1">
    <location>
        <begin position="530"/>
        <end position="541"/>
    </location>
</feature>
<feature type="compositionally biased region" description="Polar residues" evidence="1">
    <location>
        <begin position="1072"/>
        <end position="1096"/>
    </location>
</feature>
<feature type="compositionally biased region" description="Low complexity" evidence="1">
    <location>
        <begin position="1174"/>
        <end position="1185"/>
    </location>
</feature>
<dbReference type="Proteomes" id="UP001341840">
    <property type="component" value="Unassembled WGS sequence"/>
</dbReference>
<feature type="region of interest" description="Disordered" evidence="1">
    <location>
        <begin position="640"/>
        <end position="673"/>
    </location>
</feature>
<feature type="region of interest" description="Disordered" evidence="1">
    <location>
        <begin position="1072"/>
        <end position="1099"/>
    </location>
</feature>
<feature type="compositionally biased region" description="Polar residues" evidence="1">
    <location>
        <begin position="602"/>
        <end position="618"/>
    </location>
</feature>
<feature type="region of interest" description="Disordered" evidence="1">
    <location>
        <begin position="530"/>
        <end position="566"/>
    </location>
</feature>
<dbReference type="PANTHER" id="PTHR34418:SF3">
    <property type="entry name" value="NUCLEAR PORE COMPLEX PROTEIN NUP214"/>
    <property type="match status" value="1"/>
</dbReference>
<keyword evidence="3" id="KW-1185">Reference proteome</keyword>
<feature type="compositionally biased region" description="Low complexity" evidence="1">
    <location>
        <begin position="1193"/>
        <end position="1203"/>
    </location>
</feature>
<feature type="compositionally biased region" description="Basic and acidic residues" evidence="1">
    <location>
        <begin position="910"/>
        <end position="923"/>
    </location>
</feature>
<feature type="compositionally biased region" description="Polar residues" evidence="1">
    <location>
        <begin position="579"/>
        <end position="588"/>
    </location>
</feature>
<feature type="compositionally biased region" description="Polar residues" evidence="1">
    <location>
        <begin position="949"/>
        <end position="973"/>
    </location>
</feature>
<gene>
    <name evidence="2" type="ORF">PIB30_079631</name>
</gene>
<feature type="compositionally biased region" description="Polar residues" evidence="1">
    <location>
        <begin position="1343"/>
        <end position="1364"/>
    </location>
</feature>
<dbReference type="SUPFAM" id="SSF117289">
    <property type="entry name" value="Nucleoporin domain"/>
    <property type="match status" value="1"/>
</dbReference>
<feature type="compositionally biased region" description="Polar residues" evidence="1">
    <location>
        <begin position="549"/>
        <end position="566"/>
    </location>
</feature>
<comment type="caution">
    <text evidence="2">The sequence shown here is derived from an EMBL/GenBank/DDBJ whole genome shotgun (WGS) entry which is preliminary data.</text>
</comment>
<feature type="region of interest" description="Disordered" evidence="1">
    <location>
        <begin position="889"/>
        <end position="987"/>
    </location>
</feature>
<feature type="compositionally biased region" description="Polar residues" evidence="1">
    <location>
        <begin position="1162"/>
        <end position="1173"/>
    </location>
</feature>
<accession>A0ABU6TSJ4</accession>
<evidence type="ECO:0000313" key="2">
    <source>
        <dbReference type="EMBL" id="MED6151160.1"/>
    </source>
</evidence>
<evidence type="ECO:0000256" key="1">
    <source>
        <dbReference type="SAM" id="MobiDB-lite"/>
    </source>
</evidence>
<dbReference type="PANTHER" id="PTHR34418">
    <property type="entry name" value="NUCLEAR PORE COMPLEX PROTEIN NUP214 ISOFORM X1"/>
    <property type="match status" value="1"/>
</dbReference>
<dbReference type="InterPro" id="IPR044694">
    <property type="entry name" value="NUP214"/>
</dbReference>
<feature type="region of interest" description="Disordered" evidence="1">
    <location>
        <begin position="579"/>
        <end position="618"/>
    </location>
</feature>
<reference evidence="2 3" key="1">
    <citation type="journal article" date="2023" name="Plants (Basel)">
        <title>Bridging the Gap: Combining Genomics and Transcriptomics Approaches to Understand Stylosanthes scabra, an Orphan Legume from the Brazilian Caatinga.</title>
        <authorList>
            <person name="Ferreira-Neto J.R.C."/>
            <person name="da Silva M.D."/>
            <person name="Binneck E."/>
            <person name="de Melo N.F."/>
            <person name="da Silva R.H."/>
            <person name="de Melo A.L.T.M."/>
            <person name="Pandolfi V."/>
            <person name="Bustamante F.O."/>
            <person name="Brasileiro-Vidal A.C."/>
            <person name="Benko-Iseppon A.M."/>
        </authorList>
    </citation>
    <scope>NUCLEOTIDE SEQUENCE [LARGE SCALE GENOMIC DNA]</scope>
    <source>
        <tissue evidence="2">Leaves</tissue>
    </source>
</reference>